<dbReference type="GO" id="GO:0051537">
    <property type="term" value="F:2 iron, 2 sulfur cluster binding"/>
    <property type="evidence" value="ECO:0007669"/>
    <property type="project" value="UniProtKB-KW"/>
</dbReference>
<keyword evidence="7" id="KW-1185">Reference proteome</keyword>
<dbReference type="STRING" id="345632.GPICK_14640"/>
<sequence>MVFAAKVSEIPDWGKKVVTVNGQEILLVRIKSEVYACETECPHQGAPLAGALIKDAEHLSCQRHGYRFNLKTGACREFPEYTLKTYPVQVAGDDVMVEVG</sequence>
<reference evidence="6 7" key="1">
    <citation type="journal article" date="2015" name="Genome Announc.">
        <title>Complete Genome of Geobacter pickeringii G13T, a Metal-Reducing Isolate from Sedimentary Kaolin Deposits.</title>
        <authorList>
            <person name="Badalamenti J.P."/>
            <person name="Bond D.R."/>
        </authorList>
    </citation>
    <scope>NUCLEOTIDE SEQUENCE [LARGE SCALE GENOMIC DNA]</scope>
    <source>
        <strain evidence="6 7">G13</strain>
    </source>
</reference>
<dbReference type="OrthoDB" id="9800167at2"/>
<evidence type="ECO:0000313" key="7">
    <source>
        <dbReference type="Proteomes" id="UP000057609"/>
    </source>
</evidence>
<evidence type="ECO:0000256" key="1">
    <source>
        <dbReference type="ARBA" id="ARBA00022714"/>
    </source>
</evidence>
<evidence type="ECO:0000256" key="2">
    <source>
        <dbReference type="ARBA" id="ARBA00022723"/>
    </source>
</evidence>
<feature type="domain" description="Rieske" evidence="5">
    <location>
        <begin position="2"/>
        <end position="97"/>
    </location>
</feature>
<keyword evidence="3" id="KW-0408">Iron</keyword>
<dbReference type="SUPFAM" id="SSF50022">
    <property type="entry name" value="ISP domain"/>
    <property type="match status" value="1"/>
</dbReference>
<keyword evidence="4" id="KW-0411">Iron-sulfur</keyword>
<organism evidence="6 7">
    <name type="scientific">Geobacter pickeringii</name>
    <dbReference type="NCBI Taxonomy" id="345632"/>
    <lineage>
        <taxon>Bacteria</taxon>
        <taxon>Pseudomonadati</taxon>
        <taxon>Thermodesulfobacteriota</taxon>
        <taxon>Desulfuromonadia</taxon>
        <taxon>Geobacterales</taxon>
        <taxon>Geobacteraceae</taxon>
        <taxon>Geobacter</taxon>
    </lineage>
</organism>
<dbReference type="PANTHER" id="PTHR21496">
    <property type="entry name" value="FERREDOXIN-RELATED"/>
    <property type="match status" value="1"/>
</dbReference>
<keyword evidence="2" id="KW-0479">Metal-binding</keyword>
<dbReference type="HOGENOM" id="CLU_055690_5_0_7"/>
<keyword evidence="1" id="KW-0001">2Fe-2S</keyword>
<accession>A0A0B5BK32</accession>
<dbReference type="Proteomes" id="UP000057609">
    <property type="component" value="Chromosome"/>
</dbReference>
<protein>
    <submittedName>
        <fullName evidence="6">2Fe-2S ferredoxin</fullName>
    </submittedName>
</protein>
<proteinExistence type="predicted"/>
<dbReference type="FunFam" id="2.102.10.10:FF:000021">
    <property type="entry name" value="Ferredoxin, Rieske superfamily"/>
    <property type="match status" value="1"/>
</dbReference>
<evidence type="ECO:0000259" key="5">
    <source>
        <dbReference type="PROSITE" id="PS51296"/>
    </source>
</evidence>
<dbReference type="GO" id="GO:0046872">
    <property type="term" value="F:metal ion binding"/>
    <property type="evidence" value="ECO:0007669"/>
    <property type="project" value="UniProtKB-KW"/>
</dbReference>
<dbReference type="PANTHER" id="PTHR21496:SF23">
    <property type="entry name" value="3-PHENYLPROPIONATE_CINNAMIC ACID DIOXYGENASE FERREDOXIN SUBUNIT"/>
    <property type="match status" value="1"/>
</dbReference>
<gene>
    <name evidence="6" type="ORF">GPICK_14640</name>
</gene>
<dbReference type="AlphaFoldDB" id="A0A0B5BK32"/>
<evidence type="ECO:0000313" key="6">
    <source>
        <dbReference type="EMBL" id="AJE04426.1"/>
    </source>
</evidence>
<dbReference type="InterPro" id="IPR017941">
    <property type="entry name" value="Rieske_2Fe-2S"/>
</dbReference>
<dbReference type="RefSeq" id="WP_039744422.1">
    <property type="nucleotide sequence ID" value="NZ_CP009788.1"/>
</dbReference>
<dbReference type="KEGG" id="gpi:GPICK_14640"/>
<dbReference type="InterPro" id="IPR036922">
    <property type="entry name" value="Rieske_2Fe-2S_sf"/>
</dbReference>
<dbReference type="EMBL" id="CP009788">
    <property type="protein sequence ID" value="AJE04426.1"/>
    <property type="molecule type" value="Genomic_DNA"/>
</dbReference>
<dbReference type="PROSITE" id="PS51296">
    <property type="entry name" value="RIESKE"/>
    <property type="match status" value="1"/>
</dbReference>
<dbReference type="Gene3D" id="2.102.10.10">
    <property type="entry name" value="Rieske [2Fe-2S] iron-sulphur domain"/>
    <property type="match status" value="1"/>
</dbReference>
<name>A0A0B5BK32_9BACT</name>
<evidence type="ECO:0000256" key="3">
    <source>
        <dbReference type="ARBA" id="ARBA00023004"/>
    </source>
</evidence>
<dbReference type="Pfam" id="PF00355">
    <property type="entry name" value="Rieske"/>
    <property type="match status" value="1"/>
</dbReference>
<evidence type="ECO:0000256" key="4">
    <source>
        <dbReference type="ARBA" id="ARBA00023014"/>
    </source>
</evidence>